<organism evidence="11 12">
    <name type="scientific">Branchiostoma lanceolatum</name>
    <name type="common">Common lancelet</name>
    <name type="synonym">Amphioxus lanceolatum</name>
    <dbReference type="NCBI Taxonomy" id="7740"/>
    <lineage>
        <taxon>Eukaryota</taxon>
        <taxon>Metazoa</taxon>
        <taxon>Chordata</taxon>
        <taxon>Cephalochordata</taxon>
        <taxon>Leptocardii</taxon>
        <taxon>Amphioxiformes</taxon>
        <taxon>Branchiostomatidae</taxon>
        <taxon>Branchiostoma</taxon>
    </lineage>
</organism>
<proteinExistence type="predicted"/>
<keyword evidence="6" id="KW-0675">Receptor</keyword>
<keyword evidence="5 9" id="KW-0472">Membrane</keyword>
<evidence type="ECO:0000256" key="6">
    <source>
        <dbReference type="ARBA" id="ARBA00023170"/>
    </source>
</evidence>
<dbReference type="PANTHER" id="PTHR24238:SF47">
    <property type="entry name" value="ECDYSTEROIDS_DOPAMINE RECEPTOR-RELATED"/>
    <property type="match status" value="1"/>
</dbReference>
<dbReference type="PROSITE" id="PS50262">
    <property type="entry name" value="G_PROTEIN_RECEP_F1_2"/>
    <property type="match status" value="1"/>
</dbReference>
<evidence type="ECO:0000256" key="3">
    <source>
        <dbReference type="ARBA" id="ARBA00022989"/>
    </source>
</evidence>
<dbReference type="AlphaFoldDB" id="A0A8K0A6W4"/>
<dbReference type="GO" id="GO:0004930">
    <property type="term" value="F:G protein-coupled receptor activity"/>
    <property type="evidence" value="ECO:0007669"/>
    <property type="project" value="UniProtKB-KW"/>
</dbReference>
<evidence type="ECO:0000313" key="12">
    <source>
        <dbReference type="Proteomes" id="UP000838412"/>
    </source>
</evidence>
<keyword evidence="4" id="KW-0297">G-protein coupled receptor</keyword>
<evidence type="ECO:0000256" key="4">
    <source>
        <dbReference type="ARBA" id="ARBA00023040"/>
    </source>
</evidence>
<dbReference type="Gene3D" id="1.20.1070.10">
    <property type="entry name" value="Rhodopsin 7-helix transmembrane proteins"/>
    <property type="match status" value="1"/>
</dbReference>
<evidence type="ECO:0000259" key="10">
    <source>
        <dbReference type="PROSITE" id="PS50262"/>
    </source>
</evidence>
<dbReference type="PRINTS" id="PR00237">
    <property type="entry name" value="GPCRRHODOPSN"/>
</dbReference>
<feature type="transmembrane region" description="Helical" evidence="9">
    <location>
        <begin position="36"/>
        <end position="57"/>
    </location>
</feature>
<evidence type="ECO:0000256" key="7">
    <source>
        <dbReference type="ARBA" id="ARBA00023224"/>
    </source>
</evidence>
<dbReference type="InterPro" id="IPR017452">
    <property type="entry name" value="GPCR_Rhodpsn_7TM"/>
</dbReference>
<gene>
    <name evidence="11" type="primary">ADRB2</name>
    <name evidence="11" type="ORF">BLAG_LOCUS21699</name>
</gene>
<dbReference type="PANTHER" id="PTHR24238">
    <property type="entry name" value="G-PROTEIN COUPLED RECEPTOR"/>
    <property type="match status" value="1"/>
</dbReference>
<keyword evidence="12" id="KW-1185">Reference proteome</keyword>
<feature type="transmembrane region" description="Helical" evidence="9">
    <location>
        <begin position="312"/>
        <end position="334"/>
    </location>
</feature>
<dbReference type="InterPro" id="IPR000276">
    <property type="entry name" value="GPCR_Rhodpsn"/>
</dbReference>
<evidence type="ECO:0000256" key="2">
    <source>
        <dbReference type="ARBA" id="ARBA00022692"/>
    </source>
</evidence>
<accession>A0A8K0A6W4</accession>
<keyword evidence="2 9" id="KW-0812">Transmembrane</keyword>
<reference evidence="11" key="1">
    <citation type="submission" date="2022-01" db="EMBL/GenBank/DDBJ databases">
        <authorList>
            <person name="Braso-Vives M."/>
        </authorList>
    </citation>
    <scope>NUCLEOTIDE SEQUENCE</scope>
</reference>
<comment type="subcellular location">
    <subcellularLocation>
        <location evidence="1">Membrane</location>
        <topology evidence="1">Multi-pass membrane protein</topology>
    </subcellularLocation>
</comment>
<evidence type="ECO:0000256" key="8">
    <source>
        <dbReference type="SAM" id="MobiDB-lite"/>
    </source>
</evidence>
<dbReference type="CDD" id="cd00637">
    <property type="entry name" value="7tm_classA_rhodopsin-like"/>
    <property type="match status" value="1"/>
</dbReference>
<feature type="compositionally biased region" description="Polar residues" evidence="8">
    <location>
        <begin position="270"/>
        <end position="282"/>
    </location>
</feature>
<dbReference type="Proteomes" id="UP000838412">
    <property type="component" value="Chromosome 7"/>
</dbReference>
<sequence>MYHLVPVAPNSSVPPCPADGAGPVAELDRRFAQQQLPVIVLLLLVCIFGTVGNLLVITVSVHRRRKSSATVFILALAGVDLVISAVAVPMRVFSYFRYSYSAPGWCETESCLTVGSLLSSLLLLIAIAEDRLRAVRRPTDFYLSGNRRAVLVSVAALTLGFLLSVPYLLTAQEGVFLLQELNCTMTACFGLGTNNHAWALASFIIVTVPIFSSGFVIVVIYAMVYKRVYDSRAAAMGMGRMHESLQTQTETLQLEGRLQQENLQPEGRLQQENTESLQQETAGSPGGPPEPLTARPSQRVVLLHHFRLAKMLLLVTTVFLVTWLSHVILTIYIMTLSPEDYRRLSDVELGVSNFFQHLYFLNSALNPVIYTIAYRSFRRRLGALFGR</sequence>
<dbReference type="OrthoDB" id="5969463at2759"/>
<feature type="transmembrane region" description="Helical" evidence="9">
    <location>
        <begin position="199"/>
        <end position="224"/>
    </location>
</feature>
<name>A0A8K0A6W4_BRALA</name>
<keyword evidence="7" id="KW-0807">Transducer</keyword>
<feature type="region of interest" description="Disordered" evidence="8">
    <location>
        <begin position="267"/>
        <end position="291"/>
    </location>
</feature>
<protein>
    <submittedName>
        <fullName evidence="11">ADRB2 protein</fullName>
    </submittedName>
</protein>
<evidence type="ECO:0000313" key="11">
    <source>
        <dbReference type="EMBL" id="CAH1268920.1"/>
    </source>
</evidence>
<evidence type="ECO:0000256" key="9">
    <source>
        <dbReference type="SAM" id="Phobius"/>
    </source>
</evidence>
<feature type="transmembrane region" description="Helical" evidence="9">
    <location>
        <begin position="354"/>
        <end position="373"/>
    </location>
</feature>
<feature type="transmembrane region" description="Helical" evidence="9">
    <location>
        <begin position="149"/>
        <end position="169"/>
    </location>
</feature>
<dbReference type="EMBL" id="OV696692">
    <property type="protein sequence ID" value="CAH1268920.1"/>
    <property type="molecule type" value="Genomic_DNA"/>
</dbReference>
<keyword evidence="3 9" id="KW-1133">Transmembrane helix</keyword>
<dbReference type="GO" id="GO:0016020">
    <property type="term" value="C:membrane"/>
    <property type="evidence" value="ECO:0007669"/>
    <property type="project" value="UniProtKB-SubCell"/>
</dbReference>
<feature type="transmembrane region" description="Helical" evidence="9">
    <location>
        <begin position="110"/>
        <end position="128"/>
    </location>
</feature>
<feature type="domain" description="G-protein coupled receptors family 1 profile" evidence="10">
    <location>
        <begin position="52"/>
        <end position="370"/>
    </location>
</feature>
<dbReference type="Pfam" id="PF00001">
    <property type="entry name" value="7tm_1"/>
    <property type="match status" value="1"/>
</dbReference>
<dbReference type="SMART" id="SM01381">
    <property type="entry name" value="7TM_GPCR_Srsx"/>
    <property type="match status" value="1"/>
</dbReference>
<evidence type="ECO:0000256" key="5">
    <source>
        <dbReference type="ARBA" id="ARBA00023136"/>
    </source>
</evidence>
<evidence type="ECO:0000256" key="1">
    <source>
        <dbReference type="ARBA" id="ARBA00004141"/>
    </source>
</evidence>
<dbReference type="SUPFAM" id="SSF81321">
    <property type="entry name" value="Family A G protein-coupled receptor-like"/>
    <property type="match status" value="1"/>
</dbReference>
<feature type="transmembrane region" description="Helical" evidence="9">
    <location>
        <begin position="69"/>
        <end position="90"/>
    </location>
</feature>